<dbReference type="RefSeq" id="WP_278315881.1">
    <property type="nucleotide sequence ID" value="NZ_CP121464.1"/>
</dbReference>
<dbReference type="Proteomes" id="UP001219584">
    <property type="component" value="Chromosome"/>
</dbReference>
<proteinExistence type="predicted"/>
<dbReference type="EMBL" id="CP121464">
    <property type="protein sequence ID" value="WFR77204.1"/>
    <property type="molecule type" value="Genomic_DNA"/>
</dbReference>
<keyword evidence="2" id="KW-1185">Reference proteome</keyword>
<protein>
    <submittedName>
        <fullName evidence="1">Uncharacterized protein</fullName>
    </submittedName>
</protein>
<gene>
    <name evidence="1" type="ORF">P9875_15885</name>
</gene>
<organism evidence="1 2">
    <name type="scientific">Janthinobacterium rivuli</name>
    <dbReference type="NCBI Taxonomy" id="2751478"/>
    <lineage>
        <taxon>Bacteria</taxon>
        <taxon>Pseudomonadati</taxon>
        <taxon>Pseudomonadota</taxon>
        <taxon>Betaproteobacteria</taxon>
        <taxon>Burkholderiales</taxon>
        <taxon>Oxalobacteraceae</taxon>
        <taxon>Janthinobacterium</taxon>
    </lineage>
</organism>
<evidence type="ECO:0000313" key="1">
    <source>
        <dbReference type="EMBL" id="WFR77204.1"/>
    </source>
</evidence>
<sequence length="61" mass="6470">MKEPRTPPEDVAKNAATAASQLDAKVASLAHWRGQTLASVRALIRAAMALNTSPTPKRTTT</sequence>
<evidence type="ECO:0000313" key="2">
    <source>
        <dbReference type="Proteomes" id="UP001219584"/>
    </source>
</evidence>
<accession>A0ABY8HX78</accession>
<reference evidence="1 2" key="1">
    <citation type="submission" date="2023-04" db="EMBL/GenBank/DDBJ databases">
        <title>Nanopore sequencing of Janthinobacterium from water.</title>
        <authorList>
            <person name="Ciuchcinski K."/>
            <person name="Rokowska A."/>
            <person name="Dziewit L."/>
        </authorList>
    </citation>
    <scope>NUCLEOTIDE SEQUENCE [LARGE SCALE GENOMIC DNA]</scope>
    <source>
        <strain evidence="1 2">DEMB2</strain>
    </source>
</reference>
<name>A0ABY8HX78_9BURK</name>